<dbReference type="AlphaFoldDB" id="A0A1I2TF64"/>
<dbReference type="GO" id="GO:0005829">
    <property type="term" value="C:cytosol"/>
    <property type="evidence" value="ECO:0007669"/>
    <property type="project" value="TreeGrafter"/>
</dbReference>
<accession>A0A1I2TF64</accession>
<dbReference type="OrthoDB" id="4962633at2"/>
<dbReference type="EMBL" id="FOOI01000007">
    <property type="protein sequence ID" value="SFG63518.1"/>
    <property type="molecule type" value="Genomic_DNA"/>
</dbReference>
<dbReference type="GO" id="GO:0006890">
    <property type="term" value="P:retrograde vesicle-mediated transport, Golgi to endoplasmic reticulum"/>
    <property type="evidence" value="ECO:0007669"/>
    <property type="project" value="TreeGrafter"/>
</dbReference>
<sequence>MLLAEDLLLLLLDDSTGLPVTDGTKLDHALAGAVLLELTLRGKVDVAGPGEDVRKGRLVVRDESPTGEPVLDHGLSILDAREGSKPANVLGKLAKGLRERLLADLAGRGVLRQEKGRVLGIFPTTRWPAEDSSHENSLRTTLSGVLVQGLTPDDRTGALVSLLAAIDVVPKVVEAPDRRAVRRRAKEISEGAWAADAVKKAVAAVNAATMAAVTAATTASTTSS</sequence>
<dbReference type="EMBL" id="JACBZA010000001">
    <property type="protein sequence ID" value="NYH83060.1"/>
    <property type="molecule type" value="Genomic_DNA"/>
</dbReference>
<reference evidence="5 8" key="2">
    <citation type="submission" date="2020-07" db="EMBL/GenBank/DDBJ databases">
        <title>Sequencing the genomes of 1000 actinobacteria strains.</title>
        <authorList>
            <person name="Klenk H.-P."/>
        </authorList>
    </citation>
    <scope>NUCLEOTIDE SEQUENCE [LARGE SCALE GENOMIC DNA]</scope>
    <source>
        <strain evidence="5 8">DSM 45117</strain>
    </source>
</reference>
<dbReference type="PANTHER" id="PTHR12704">
    <property type="entry name" value="TRANS-GOLGI PROTEIN GMX33"/>
    <property type="match status" value="1"/>
</dbReference>
<evidence type="ECO:0000313" key="8">
    <source>
        <dbReference type="Proteomes" id="UP000533017"/>
    </source>
</evidence>
<dbReference type="STRING" id="504797.SAMN05421678_107166"/>
<dbReference type="InterPro" id="IPR038261">
    <property type="entry name" value="GPP34-like_sf"/>
</dbReference>
<dbReference type="InterPro" id="IPR008628">
    <property type="entry name" value="GPP34-like"/>
</dbReference>
<dbReference type="PANTHER" id="PTHR12704:SF2">
    <property type="entry name" value="GOLGI PHOSPHOPROTEIN 3 HOMOLOG SAURON"/>
    <property type="match status" value="1"/>
</dbReference>
<dbReference type="GO" id="GO:0048194">
    <property type="term" value="P:Golgi vesicle budding"/>
    <property type="evidence" value="ECO:0007669"/>
    <property type="project" value="TreeGrafter"/>
</dbReference>
<evidence type="ECO:0000256" key="3">
    <source>
        <dbReference type="ARBA" id="ARBA00023121"/>
    </source>
</evidence>
<keyword evidence="2" id="KW-0333">Golgi apparatus</keyword>
<keyword evidence="3" id="KW-0446">Lipid-binding</keyword>
<dbReference type="RefSeq" id="WP_092883664.1">
    <property type="nucleotide sequence ID" value="NZ_FOOI01000007.1"/>
</dbReference>
<dbReference type="Gene3D" id="1.10.3630.10">
    <property type="entry name" value="yeast vps74-n-term truncation variant domain like"/>
    <property type="match status" value="1"/>
</dbReference>
<evidence type="ECO:0000256" key="1">
    <source>
        <dbReference type="ARBA" id="ARBA00004255"/>
    </source>
</evidence>
<protein>
    <submittedName>
        <fullName evidence="6">Golgi phosphoprotein 3 (GPP34)</fullName>
    </submittedName>
</protein>
<dbReference type="Pfam" id="PF05719">
    <property type="entry name" value="GPP34"/>
    <property type="match status" value="1"/>
</dbReference>
<dbReference type="GO" id="GO:0012505">
    <property type="term" value="C:endomembrane system"/>
    <property type="evidence" value="ECO:0007669"/>
    <property type="project" value="UniProtKB-ARBA"/>
</dbReference>
<keyword evidence="4" id="KW-0472">Membrane</keyword>
<evidence type="ECO:0000313" key="6">
    <source>
        <dbReference type="EMBL" id="SFG63518.1"/>
    </source>
</evidence>
<dbReference type="Proteomes" id="UP000199052">
    <property type="component" value="Unassembled WGS sequence"/>
</dbReference>
<evidence type="ECO:0000256" key="2">
    <source>
        <dbReference type="ARBA" id="ARBA00023034"/>
    </source>
</evidence>
<reference evidence="6 7" key="1">
    <citation type="submission" date="2016-10" db="EMBL/GenBank/DDBJ databases">
        <authorList>
            <person name="de Groot N.N."/>
        </authorList>
    </citation>
    <scope>NUCLEOTIDE SEQUENCE [LARGE SCALE GENOMIC DNA]</scope>
    <source>
        <strain evidence="6 7">CPCC 202808</strain>
    </source>
</reference>
<dbReference type="GO" id="GO:0070273">
    <property type="term" value="F:phosphatidylinositol-4-phosphate binding"/>
    <property type="evidence" value="ECO:0007669"/>
    <property type="project" value="InterPro"/>
</dbReference>
<evidence type="ECO:0000313" key="5">
    <source>
        <dbReference type="EMBL" id="NYH83060.1"/>
    </source>
</evidence>
<keyword evidence="8" id="KW-1185">Reference proteome</keyword>
<evidence type="ECO:0000256" key="4">
    <source>
        <dbReference type="ARBA" id="ARBA00023136"/>
    </source>
</evidence>
<gene>
    <name evidence="5" type="ORF">FHR37_001911</name>
    <name evidence="6" type="ORF">SAMN05421678_107166</name>
</gene>
<evidence type="ECO:0000313" key="7">
    <source>
        <dbReference type="Proteomes" id="UP000199052"/>
    </source>
</evidence>
<comment type="subcellular location">
    <subcellularLocation>
        <location evidence="1">Golgi apparatus membrane</location>
        <topology evidence="1">Peripheral membrane protein</topology>
        <orientation evidence="1">Cytoplasmic side</orientation>
    </subcellularLocation>
</comment>
<dbReference type="Proteomes" id="UP000533017">
    <property type="component" value="Unassembled WGS sequence"/>
</dbReference>
<dbReference type="GO" id="GO:0043001">
    <property type="term" value="P:Golgi to plasma membrane protein transport"/>
    <property type="evidence" value="ECO:0007669"/>
    <property type="project" value="TreeGrafter"/>
</dbReference>
<dbReference type="GO" id="GO:0007030">
    <property type="term" value="P:Golgi organization"/>
    <property type="evidence" value="ECO:0007669"/>
    <property type="project" value="TreeGrafter"/>
</dbReference>
<organism evidence="6 7">
    <name type="scientific">Actinopolymorpha cephalotaxi</name>
    <dbReference type="NCBI Taxonomy" id="504797"/>
    <lineage>
        <taxon>Bacteria</taxon>
        <taxon>Bacillati</taxon>
        <taxon>Actinomycetota</taxon>
        <taxon>Actinomycetes</taxon>
        <taxon>Propionibacteriales</taxon>
        <taxon>Actinopolymorphaceae</taxon>
        <taxon>Actinopolymorpha</taxon>
    </lineage>
</organism>
<proteinExistence type="predicted"/>
<name>A0A1I2TF64_9ACTN</name>